<feature type="transmembrane region" description="Helical" evidence="2">
    <location>
        <begin position="75"/>
        <end position="91"/>
    </location>
</feature>
<dbReference type="EMBL" id="FONV01000004">
    <property type="protein sequence ID" value="SFE89641.1"/>
    <property type="molecule type" value="Genomic_DNA"/>
</dbReference>
<evidence type="ECO:0000256" key="1">
    <source>
        <dbReference type="SAM" id="MobiDB-lite"/>
    </source>
</evidence>
<feature type="transmembrane region" description="Helical" evidence="2">
    <location>
        <begin position="51"/>
        <end position="68"/>
    </location>
</feature>
<reference evidence="3 4" key="1">
    <citation type="submission" date="2016-10" db="EMBL/GenBank/DDBJ databases">
        <authorList>
            <person name="de Groot N.N."/>
        </authorList>
    </citation>
    <scope>NUCLEOTIDE SEQUENCE [LARGE SCALE GENOMIC DNA]</scope>
    <source>
        <strain evidence="3 4">DSM 43019</strain>
    </source>
</reference>
<protein>
    <submittedName>
        <fullName evidence="3">Uncharacterized protein</fullName>
    </submittedName>
</protein>
<dbReference type="Pfam" id="PF19609">
    <property type="entry name" value="DUF6114"/>
    <property type="match status" value="1"/>
</dbReference>
<feature type="transmembrane region" description="Helical" evidence="2">
    <location>
        <begin position="20"/>
        <end position="39"/>
    </location>
</feature>
<dbReference type="AlphaFoldDB" id="A0A1I2EAY8"/>
<keyword evidence="2" id="KW-0812">Transmembrane</keyword>
<keyword evidence="2" id="KW-1133">Transmembrane helix</keyword>
<proteinExistence type="predicted"/>
<organism evidence="3 4">
    <name type="scientific">Actinoplanes philippinensis</name>
    <dbReference type="NCBI Taxonomy" id="35752"/>
    <lineage>
        <taxon>Bacteria</taxon>
        <taxon>Bacillati</taxon>
        <taxon>Actinomycetota</taxon>
        <taxon>Actinomycetes</taxon>
        <taxon>Micromonosporales</taxon>
        <taxon>Micromonosporaceae</taxon>
        <taxon>Actinoplanes</taxon>
    </lineage>
</organism>
<dbReference type="Proteomes" id="UP000199645">
    <property type="component" value="Unassembled WGS sequence"/>
</dbReference>
<feature type="compositionally biased region" description="Low complexity" evidence="1">
    <location>
        <begin position="120"/>
        <end position="140"/>
    </location>
</feature>
<dbReference type="InterPro" id="IPR046096">
    <property type="entry name" value="DUF6114"/>
</dbReference>
<feature type="region of interest" description="Disordered" evidence="1">
    <location>
        <begin position="120"/>
        <end position="179"/>
    </location>
</feature>
<dbReference type="RefSeq" id="WP_239143494.1">
    <property type="nucleotide sequence ID" value="NZ_BOMT01000031.1"/>
</dbReference>
<keyword evidence="2" id="KW-0472">Membrane</keyword>
<sequence length="179" mass="19160">MTAARVAVEKRSWRRTRPFWGGLFVLLGGLEIMFTVWAPLGVVLHVGMQNFIGYLIPIVIILCGALIWFTPAQRVFYSLVAIVCGLASWLTSNMGGFIIGLLLTLTGGALAFAWTSEEPATAEPATAEPATEEPATAEPATDGRTAEPQPVDDPPAGDPATDDLSIVTGPRHTREPTEE</sequence>
<evidence type="ECO:0000313" key="3">
    <source>
        <dbReference type="EMBL" id="SFE89641.1"/>
    </source>
</evidence>
<dbReference type="STRING" id="35752.SAMN05421541_104301"/>
<gene>
    <name evidence="3" type="ORF">SAMN05421541_104301</name>
</gene>
<evidence type="ECO:0000313" key="4">
    <source>
        <dbReference type="Proteomes" id="UP000199645"/>
    </source>
</evidence>
<name>A0A1I2EAY8_9ACTN</name>
<evidence type="ECO:0000256" key="2">
    <source>
        <dbReference type="SAM" id="Phobius"/>
    </source>
</evidence>
<accession>A0A1I2EAY8</accession>
<keyword evidence="4" id="KW-1185">Reference proteome</keyword>